<dbReference type="Proteomes" id="UP000036923">
    <property type="component" value="Unassembled WGS sequence"/>
</dbReference>
<dbReference type="InterPro" id="IPR011990">
    <property type="entry name" value="TPR-like_helical_dom_sf"/>
</dbReference>
<keyword evidence="4" id="KW-0411">Iron-sulfur</keyword>
<dbReference type="CDD" id="cd21109">
    <property type="entry name" value="SPASM"/>
    <property type="match status" value="1"/>
</dbReference>
<protein>
    <submittedName>
        <fullName evidence="7">4Fe4S-binding SPASM domain containing protein</fullName>
    </submittedName>
</protein>
<proteinExistence type="predicted"/>
<dbReference type="eggNOG" id="COG0457">
    <property type="taxonomic scope" value="Bacteria"/>
</dbReference>
<evidence type="ECO:0000259" key="6">
    <source>
        <dbReference type="PROSITE" id="PS51918"/>
    </source>
</evidence>
<evidence type="ECO:0000313" key="7">
    <source>
        <dbReference type="EMBL" id="KNY25938.1"/>
    </source>
</evidence>
<dbReference type="SMR" id="A0A0L6JJR3"/>
<evidence type="ECO:0000256" key="3">
    <source>
        <dbReference type="ARBA" id="ARBA00023004"/>
    </source>
</evidence>
<dbReference type="PANTHER" id="PTHR11228:SF7">
    <property type="entry name" value="PQQA PEPTIDE CYCLASE"/>
    <property type="match status" value="1"/>
</dbReference>
<keyword evidence="8" id="KW-1185">Reference proteome</keyword>
<keyword evidence="5" id="KW-0802">TPR repeat</keyword>
<dbReference type="InterPro" id="IPR007197">
    <property type="entry name" value="rSAM"/>
</dbReference>
<dbReference type="RefSeq" id="WP_242853156.1">
    <property type="nucleotide sequence ID" value="NZ_JQKC01000026.1"/>
</dbReference>
<dbReference type="AlphaFoldDB" id="A0A0L6JJR3"/>
<organism evidence="7 8">
    <name type="scientific">Pseudobacteroides cellulosolvens ATCC 35603 = DSM 2933</name>
    <dbReference type="NCBI Taxonomy" id="398512"/>
    <lineage>
        <taxon>Bacteria</taxon>
        <taxon>Bacillati</taxon>
        <taxon>Bacillota</taxon>
        <taxon>Clostridia</taxon>
        <taxon>Eubacteriales</taxon>
        <taxon>Oscillospiraceae</taxon>
        <taxon>Pseudobacteroides</taxon>
    </lineage>
</organism>
<dbReference type="GO" id="GO:0051536">
    <property type="term" value="F:iron-sulfur cluster binding"/>
    <property type="evidence" value="ECO:0007669"/>
    <property type="project" value="UniProtKB-KW"/>
</dbReference>
<gene>
    <name evidence="7" type="ORF">Bccel_1198</name>
</gene>
<dbReference type="eggNOG" id="COG0535">
    <property type="taxonomic scope" value="Bacteria"/>
</dbReference>
<accession>A0A0L6JJR3</accession>
<dbReference type="EMBL" id="LGTC01000001">
    <property type="protein sequence ID" value="KNY25938.1"/>
    <property type="molecule type" value="Genomic_DNA"/>
</dbReference>
<evidence type="ECO:0000256" key="1">
    <source>
        <dbReference type="ARBA" id="ARBA00022691"/>
    </source>
</evidence>
<dbReference type="SUPFAM" id="SSF48452">
    <property type="entry name" value="TPR-like"/>
    <property type="match status" value="1"/>
</dbReference>
<dbReference type="SMART" id="SM00729">
    <property type="entry name" value="Elp3"/>
    <property type="match status" value="1"/>
</dbReference>
<dbReference type="InterPro" id="IPR050377">
    <property type="entry name" value="Radical_SAM_PqqE_MftC-like"/>
</dbReference>
<dbReference type="Pfam" id="PF04055">
    <property type="entry name" value="Radical_SAM"/>
    <property type="match status" value="1"/>
</dbReference>
<keyword evidence="1" id="KW-0949">S-adenosyl-L-methionine</keyword>
<dbReference type="Pfam" id="PF13186">
    <property type="entry name" value="SPASM"/>
    <property type="match status" value="1"/>
</dbReference>
<evidence type="ECO:0000313" key="8">
    <source>
        <dbReference type="Proteomes" id="UP000036923"/>
    </source>
</evidence>
<dbReference type="CDD" id="cd01335">
    <property type="entry name" value="Radical_SAM"/>
    <property type="match status" value="1"/>
</dbReference>
<dbReference type="SFLD" id="SFLDG01386">
    <property type="entry name" value="main_SPASM_domain-containing"/>
    <property type="match status" value="1"/>
</dbReference>
<dbReference type="GO" id="GO:0003824">
    <property type="term" value="F:catalytic activity"/>
    <property type="evidence" value="ECO:0007669"/>
    <property type="project" value="InterPro"/>
</dbReference>
<keyword evidence="2" id="KW-0479">Metal-binding</keyword>
<dbReference type="PROSITE" id="PS51918">
    <property type="entry name" value="RADICAL_SAM"/>
    <property type="match status" value="1"/>
</dbReference>
<evidence type="ECO:0000256" key="2">
    <source>
        <dbReference type="ARBA" id="ARBA00022723"/>
    </source>
</evidence>
<dbReference type="Gene3D" id="3.20.20.70">
    <property type="entry name" value="Aldolase class I"/>
    <property type="match status" value="1"/>
</dbReference>
<dbReference type="InterPro" id="IPR006638">
    <property type="entry name" value="Elp3/MiaA/NifB-like_rSAM"/>
</dbReference>
<sequence>MDNLYNPITAVWEITMGCNMRCKHCGSSCEKPLEGELTTEEALKLCDDMKALGLQWLTLSGGEPTTRKDWNIIAKRLNSNGIIPNMITNGWLMDDEIAAKAKDAGINTIAMSLDGLKKTHDHIRKEGSFDRIMNSFDIITGAGVNCSVITTINSVNINELDELHSILVKKNVGGWQIQLGLPMGNMANNNQLVSTPEHIDKVIEFAYRATKIGGVEIQLADCIGYFNNKEIEVRKAQYGYDEYSWYGCGAGKYNFGILHNGDIVGCTSIRSKDFIEGNIRETSIVDIWNNEKLFAWNRELTKDKLKGLCSKCINGSRCLGGCANTRLTMDGSVYGENRYCSYNYAVKNAQQHLDQVTDIDMLLKKARKFIENKSYQLAGIVLEKVIDAQNNNCEALSHYGFVSFMLGNYNDALKSNEKLLTINPLDAYALKGYGLTTAKLGNIEDGINYLLKAIENSDERFLDPYHDLAVLYYETGRINDAINILEKGRCISQSFKDETEDFYIILNDANPKDNNLET</sequence>
<dbReference type="Gene3D" id="1.25.40.10">
    <property type="entry name" value="Tetratricopeptide repeat domain"/>
    <property type="match status" value="1"/>
</dbReference>
<dbReference type="InterPro" id="IPR023885">
    <property type="entry name" value="4Fe4S-binding_SPASM_dom"/>
</dbReference>
<dbReference type="PROSITE" id="PS50005">
    <property type="entry name" value="TPR"/>
    <property type="match status" value="1"/>
</dbReference>
<evidence type="ECO:0000256" key="5">
    <source>
        <dbReference type="PROSITE-ProRule" id="PRU00339"/>
    </source>
</evidence>
<dbReference type="PANTHER" id="PTHR11228">
    <property type="entry name" value="RADICAL SAM DOMAIN PROTEIN"/>
    <property type="match status" value="1"/>
</dbReference>
<dbReference type="GO" id="GO:0046872">
    <property type="term" value="F:metal ion binding"/>
    <property type="evidence" value="ECO:0007669"/>
    <property type="project" value="UniProtKB-KW"/>
</dbReference>
<evidence type="ECO:0000256" key="4">
    <source>
        <dbReference type="ARBA" id="ARBA00023014"/>
    </source>
</evidence>
<dbReference type="NCBIfam" id="TIGR04085">
    <property type="entry name" value="rSAM_more_4Fe4S"/>
    <property type="match status" value="1"/>
</dbReference>
<dbReference type="PATRIC" id="fig|398512.5.peg.1241"/>
<keyword evidence="3" id="KW-0408">Iron</keyword>
<comment type="caution">
    <text evidence="7">The sequence shown here is derived from an EMBL/GenBank/DDBJ whole genome shotgun (WGS) entry which is preliminary data.</text>
</comment>
<reference evidence="8" key="1">
    <citation type="submission" date="2015-07" db="EMBL/GenBank/DDBJ databases">
        <title>Near-Complete Genome Sequence of the Cellulolytic Bacterium Bacteroides (Pseudobacteroides) cellulosolvens ATCC 35603.</title>
        <authorList>
            <person name="Dassa B."/>
            <person name="Utturkar S.M."/>
            <person name="Klingeman D.M."/>
            <person name="Hurt R.A."/>
            <person name="Keller M."/>
            <person name="Xu J."/>
            <person name="Reddy Y.H.K."/>
            <person name="Borovok I."/>
            <person name="Grinberg I.R."/>
            <person name="Lamed R."/>
            <person name="Zhivin O."/>
            <person name="Bayer E.A."/>
            <person name="Brown S.D."/>
        </authorList>
    </citation>
    <scope>NUCLEOTIDE SEQUENCE [LARGE SCALE GENOMIC DNA]</scope>
    <source>
        <strain evidence="8">DSM 2933</strain>
    </source>
</reference>
<dbReference type="InterPro" id="IPR058240">
    <property type="entry name" value="rSAM_sf"/>
</dbReference>
<name>A0A0L6JJR3_9FIRM</name>
<dbReference type="SUPFAM" id="SSF102114">
    <property type="entry name" value="Radical SAM enzymes"/>
    <property type="match status" value="1"/>
</dbReference>
<dbReference type="InterPro" id="IPR013785">
    <property type="entry name" value="Aldolase_TIM"/>
</dbReference>
<feature type="repeat" description="TPR" evidence="5">
    <location>
        <begin position="393"/>
        <end position="426"/>
    </location>
</feature>
<dbReference type="InterPro" id="IPR019734">
    <property type="entry name" value="TPR_rpt"/>
</dbReference>
<feature type="domain" description="Radical SAM core" evidence="6">
    <location>
        <begin position="4"/>
        <end position="216"/>
    </location>
</feature>
<dbReference type="SFLD" id="SFLDG01067">
    <property type="entry name" value="SPASM/twitch_domain_containing"/>
    <property type="match status" value="1"/>
</dbReference>
<dbReference type="STRING" id="398512.Bccel_1198"/>
<dbReference type="SFLD" id="SFLDS00029">
    <property type="entry name" value="Radical_SAM"/>
    <property type="match status" value="1"/>
</dbReference>